<evidence type="ECO:0000256" key="3">
    <source>
        <dbReference type="ARBA" id="ARBA00022475"/>
    </source>
</evidence>
<dbReference type="InterPro" id="IPR036259">
    <property type="entry name" value="MFS_trans_sf"/>
</dbReference>
<dbReference type="Gene3D" id="1.20.1720.10">
    <property type="entry name" value="Multidrug resistance protein D"/>
    <property type="match status" value="1"/>
</dbReference>
<evidence type="ECO:0000256" key="6">
    <source>
        <dbReference type="ARBA" id="ARBA00023136"/>
    </source>
</evidence>
<organism evidence="9 10">
    <name type="scientific">Pseudonocardia parietis</name>
    <dbReference type="NCBI Taxonomy" id="570936"/>
    <lineage>
        <taxon>Bacteria</taxon>
        <taxon>Bacillati</taxon>
        <taxon>Actinomycetota</taxon>
        <taxon>Actinomycetes</taxon>
        <taxon>Pseudonocardiales</taxon>
        <taxon>Pseudonocardiaceae</taxon>
        <taxon>Pseudonocardia</taxon>
    </lineage>
</organism>
<feature type="transmembrane region" description="Helical" evidence="7">
    <location>
        <begin position="206"/>
        <end position="228"/>
    </location>
</feature>
<dbReference type="EMBL" id="JAGINU010000001">
    <property type="protein sequence ID" value="MBP2365539.1"/>
    <property type="molecule type" value="Genomic_DNA"/>
</dbReference>
<dbReference type="Proteomes" id="UP001519295">
    <property type="component" value="Unassembled WGS sequence"/>
</dbReference>
<evidence type="ECO:0000256" key="4">
    <source>
        <dbReference type="ARBA" id="ARBA00022692"/>
    </source>
</evidence>
<feature type="transmembrane region" description="Helical" evidence="7">
    <location>
        <begin position="169"/>
        <end position="194"/>
    </location>
</feature>
<keyword evidence="2" id="KW-0813">Transport</keyword>
<feature type="domain" description="Major facilitator superfamily (MFS) profile" evidence="8">
    <location>
        <begin position="19"/>
        <end position="503"/>
    </location>
</feature>
<keyword evidence="4 7" id="KW-0812">Transmembrane</keyword>
<accession>A0ABS4VNP6</accession>
<feature type="transmembrane region" description="Helical" evidence="7">
    <location>
        <begin position="272"/>
        <end position="293"/>
    </location>
</feature>
<protein>
    <submittedName>
        <fullName evidence="9">DHA2 family multidrug resistance protein-like MFS transporter</fullName>
    </submittedName>
</protein>
<comment type="subcellular location">
    <subcellularLocation>
        <location evidence="1">Cell membrane</location>
        <topology evidence="1">Multi-pass membrane protein</topology>
    </subcellularLocation>
</comment>
<feature type="transmembrane region" description="Helical" evidence="7">
    <location>
        <begin position="234"/>
        <end position="251"/>
    </location>
</feature>
<evidence type="ECO:0000259" key="8">
    <source>
        <dbReference type="PROSITE" id="PS50850"/>
    </source>
</evidence>
<feature type="transmembrane region" description="Helical" evidence="7">
    <location>
        <begin position="299"/>
        <end position="325"/>
    </location>
</feature>
<keyword evidence="6 7" id="KW-0472">Membrane</keyword>
<dbReference type="InterPro" id="IPR011701">
    <property type="entry name" value="MFS"/>
</dbReference>
<sequence>MHSESPVTAGRAGPREWVGLAVLALPLLVLALDVSVLYLAAPALAADLQPSATQQLWILDIYGFLIAGFLITMGSLGDRIGRRKLLLIGAGAFGIASVVAAFAPTAELLIAARALLGVAGATLMPSTLGLISTMFPDPVQRRFAVAVWMTTFSAGIALGPLIGGAVLEVFWWGAVFLLGVPVMLLLLALGPWLLPEEHGSGGGRPDMVSVGLSLAAMLPLVLAVKNLAAHGPDVGVLVAAVVGAVAGMLFVRRQRRLADPLLDIALFTRPEFTAAVAVLLIGLIAVNGLFFLLPQYLQLVAGASALTAGIWMLPLAAITVVGSLLTPALTRRFRASAVVATSGALAALGSLLVGLVGAGSGPVALVALMTGTMLGLSPIGVLATDLVIGSVPSARAGSAASISETAGELGVALGVAVTGSVLTAVYTGRLVTPSGLTEDAALRAGDGLAGAVGVAGELPADAASTLLASARAAFSAGVGAVGLLGAVLLLGVVALAMTALRRAGD</sequence>
<keyword evidence="10" id="KW-1185">Reference proteome</keyword>
<keyword evidence="3" id="KW-1003">Cell membrane</keyword>
<dbReference type="PANTHER" id="PTHR42718:SF47">
    <property type="entry name" value="METHYL VIOLOGEN RESISTANCE PROTEIN SMVA"/>
    <property type="match status" value="1"/>
</dbReference>
<evidence type="ECO:0000256" key="1">
    <source>
        <dbReference type="ARBA" id="ARBA00004651"/>
    </source>
</evidence>
<evidence type="ECO:0000256" key="7">
    <source>
        <dbReference type="SAM" id="Phobius"/>
    </source>
</evidence>
<dbReference type="PANTHER" id="PTHR42718">
    <property type="entry name" value="MAJOR FACILITATOR SUPERFAMILY MULTIDRUG TRANSPORTER MFSC"/>
    <property type="match status" value="1"/>
</dbReference>
<feature type="transmembrane region" description="Helical" evidence="7">
    <location>
        <begin position="20"/>
        <end position="44"/>
    </location>
</feature>
<reference evidence="9 10" key="1">
    <citation type="submission" date="2021-03" db="EMBL/GenBank/DDBJ databases">
        <title>Sequencing the genomes of 1000 actinobacteria strains.</title>
        <authorList>
            <person name="Klenk H.-P."/>
        </authorList>
    </citation>
    <scope>NUCLEOTIDE SEQUENCE [LARGE SCALE GENOMIC DNA]</scope>
    <source>
        <strain evidence="9 10">DSM 45256</strain>
    </source>
</reference>
<feature type="transmembrane region" description="Helical" evidence="7">
    <location>
        <begin position="337"/>
        <end position="358"/>
    </location>
</feature>
<feature type="transmembrane region" description="Helical" evidence="7">
    <location>
        <begin position="409"/>
        <end position="428"/>
    </location>
</feature>
<dbReference type="RefSeq" id="WP_210025437.1">
    <property type="nucleotide sequence ID" value="NZ_JAGINU010000001.1"/>
</dbReference>
<keyword evidence="5 7" id="KW-1133">Transmembrane helix</keyword>
<feature type="transmembrane region" description="Helical" evidence="7">
    <location>
        <begin position="474"/>
        <end position="500"/>
    </location>
</feature>
<feature type="transmembrane region" description="Helical" evidence="7">
    <location>
        <begin position="85"/>
        <end position="104"/>
    </location>
</feature>
<feature type="transmembrane region" description="Helical" evidence="7">
    <location>
        <begin position="110"/>
        <end position="131"/>
    </location>
</feature>
<dbReference type="Gene3D" id="1.20.1250.20">
    <property type="entry name" value="MFS general substrate transporter like domains"/>
    <property type="match status" value="1"/>
</dbReference>
<dbReference type="SUPFAM" id="SSF103473">
    <property type="entry name" value="MFS general substrate transporter"/>
    <property type="match status" value="1"/>
</dbReference>
<feature type="transmembrane region" description="Helical" evidence="7">
    <location>
        <begin position="143"/>
        <end position="163"/>
    </location>
</feature>
<feature type="transmembrane region" description="Helical" evidence="7">
    <location>
        <begin position="56"/>
        <end position="73"/>
    </location>
</feature>
<evidence type="ECO:0000256" key="2">
    <source>
        <dbReference type="ARBA" id="ARBA00022448"/>
    </source>
</evidence>
<evidence type="ECO:0000313" key="10">
    <source>
        <dbReference type="Proteomes" id="UP001519295"/>
    </source>
</evidence>
<feature type="transmembrane region" description="Helical" evidence="7">
    <location>
        <begin position="364"/>
        <end position="388"/>
    </location>
</feature>
<dbReference type="InterPro" id="IPR020846">
    <property type="entry name" value="MFS_dom"/>
</dbReference>
<comment type="caution">
    <text evidence="9">The sequence shown here is derived from an EMBL/GenBank/DDBJ whole genome shotgun (WGS) entry which is preliminary data.</text>
</comment>
<dbReference type="PROSITE" id="PS50850">
    <property type="entry name" value="MFS"/>
    <property type="match status" value="1"/>
</dbReference>
<evidence type="ECO:0000256" key="5">
    <source>
        <dbReference type="ARBA" id="ARBA00022989"/>
    </source>
</evidence>
<dbReference type="Pfam" id="PF07690">
    <property type="entry name" value="MFS_1"/>
    <property type="match status" value="1"/>
</dbReference>
<name>A0ABS4VNP6_9PSEU</name>
<gene>
    <name evidence="9" type="ORF">JOF36_001235</name>
</gene>
<proteinExistence type="predicted"/>
<dbReference type="CDD" id="cd17321">
    <property type="entry name" value="MFS_MMR_MDR_like"/>
    <property type="match status" value="1"/>
</dbReference>
<evidence type="ECO:0000313" key="9">
    <source>
        <dbReference type="EMBL" id="MBP2365539.1"/>
    </source>
</evidence>